<dbReference type="AlphaFoldDB" id="A0A4R5W5J4"/>
<dbReference type="OrthoDB" id="8561243at2"/>
<dbReference type="Pfam" id="PF03872">
    <property type="entry name" value="RseA_N"/>
    <property type="match status" value="1"/>
</dbReference>
<dbReference type="EMBL" id="SMYL01000001">
    <property type="protein sequence ID" value="TDK68401.1"/>
    <property type="molecule type" value="Genomic_DNA"/>
</dbReference>
<dbReference type="RefSeq" id="WP_133325025.1">
    <property type="nucleotide sequence ID" value="NZ_SMYL01000001.1"/>
</dbReference>
<dbReference type="PANTHER" id="PTHR38104">
    <property type="match status" value="1"/>
</dbReference>
<reference evidence="3 4" key="1">
    <citation type="submission" date="2019-03" db="EMBL/GenBank/DDBJ databases">
        <title>Sapientia aquatica gen. nov., sp. nov., isolated from a crater lake.</title>
        <authorList>
            <person name="Felfoldi T."/>
            <person name="Szabo A."/>
            <person name="Toth E."/>
            <person name="Schumann P."/>
            <person name="Keki Z."/>
            <person name="Marialigeti K."/>
            <person name="Mathe I."/>
        </authorList>
    </citation>
    <scope>NUCLEOTIDE SEQUENCE [LARGE SCALE GENOMIC DNA]</scope>
    <source>
        <strain evidence="3 4">SA-152</strain>
    </source>
</reference>
<proteinExistence type="predicted"/>
<evidence type="ECO:0000256" key="1">
    <source>
        <dbReference type="SAM" id="MobiDB-lite"/>
    </source>
</evidence>
<protein>
    <recommendedName>
        <fullName evidence="2">Anti sigma-E protein RseA N-terminal domain-containing protein</fullName>
    </recommendedName>
</protein>
<dbReference type="SUPFAM" id="SSF89069">
    <property type="entry name" value="N-terminal, cytoplasmic domain of anti-sigmaE factor RseA"/>
    <property type="match status" value="1"/>
</dbReference>
<keyword evidence="4" id="KW-1185">Reference proteome</keyword>
<dbReference type="InterPro" id="IPR036147">
    <property type="entry name" value="Anti-sigma_E_RseA_N_sf"/>
</dbReference>
<dbReference type="Proteomes" id="UP000294829">
    <property type="component" value="Unassembled WGS sequence"/>
</dbReference>
<sequence length="207" mass="22488">MTTNLITQEKISALVDGQYLDQELDSLLGELRLAENKSQWEIYHQIGDILSSDDLSIEMSADFSARLQARLDEGPIHLLPKRKPSFAVSPKTAYAVAAMFIFALIVVPRFAGQDGAETSAPYYAGQFSTVNAASNKTSQPKAELAALSDTQLRGAVSRPNQSSPSDPRMLRDPVLDSYLAAHQHHSNSMYGAADYDTTANAPEAGKK</sequence>
<evidence type="ECO:0000313" key="4">
    <source>
        <dbReference type="Proteomes" id="UP000294829"/>
    </source>
</evidence>
<dbReference type="Gene3D" id="1.10.10.880">
    <property type="entry name" value="Anti sigma-E protein RseA, N-terminal domain"/>
    <property type="match status" value="1"/>
</dbReference>
<dbReference type="PANTHER" id="PTHR38104:SF1">
    <property type="entry name" value="ANTI-SIGMA-E FACTOR RSEA"/>
    <property type="match status" value="1"/>
</dbReference>
<feature type="domain" description="Anti sigma-E protein RseA N-terminal" evidence="2">
    <location>
        <begin position="7"/>
        <end position="92"/>
    </location>
</feature>
<dbReference type="CDD" id="cd16328">
    <property type="entry name" value="RseA_N"/>
    <property type="match status" value="1"/>
</dbReference>
<accession>A0A4R5W5J4</accession>
<evidence type="ECO:0000259" key="2">
    <source>
        <dbReference type="Pfam" id="PF03872"/>
    </source>
</evidence>
<dbReference type="InterPro" id="IPR005572">
    <property type="entry name" value="Anti-sigma_E_RseA_N"/>
</dbReference>
<feature type="region of interest" description="Disordered" evidence="1">
    <location>
        <begin position="141"/>
        <end position="177"/>
    </location>
</feature>
<name>A0A4R5W5J4_9BURK</name>
<comment type="caution">
    <text evidence="3">The sequence shown here is derived from an EMBL/GenBank/DDBJ whole genome shotgun (WGS) entry which is preliminary data.</text>
</comment>
<dbReference type="InterPro" id="IPR052383">
    <property type="entry name" value="Anti-sigma-E_RseA-like"/>
</dbReference>
<gene>
    <name evidence="3" type="ORF">E2I14_02340</name>
</gene>
<organism evidence="3 4">
    <name type="scientific">Sapientia aquatica</name>
    <dbReference type="NCBI Taxonomy" id="1549640"/>
    <lineage>
        <taxon>Bacteria</taxon>
        <taxon>Pseudomonadati</taxon>
        <taxon>Pseudomonadota</taxon>
        <taxon>Betaproteobacteria</taxon>
        <taxon>Burkholderiales</taxon>
        <taxon>Oxalobacteraceae</taxon>
        <taxon>Sapientia</taxon>
    </lineage>
</organism>
<evidence type="ECO:0000313" key="3">
    <source>
        <dbReference type="EMBL" id="TDK68401.1"/>
    </source>
</evidence>
<dbReference type="GO" id="GO:0016989">
    <property type="term" value="F:sigma factor antagonist activity"/>
    <property type="evidence" value="ECO:0007669"/>
    <property type="project" value="InterPro"/>
</dbReference>